<feature type="transmembrane region" description="Helical" evidence="1">
    <location>
        <begin position="25"/>
        <end position="43"/>
    </location>
</feature>
<name>A0A9P0KG75_ACAOB</name>
<comment type="caution">
    <text evidence="2">The sequence shown here is derived from an EMBL/GenBank/DDBJ whole genome shotgun (WGS) entry which is preliminary data.</text>
</comment>
<reference evidence="2" key="1">
    <citation type="submission" date="2022-03" db="EMBL/GenBank/DDBJ databases">
        <authorList>
            <person name="Sayadi A."/>
        </authorList>
    </citation>
    <scope>NUCLEOTIDE SEQUENCE</scope>
</reference>
<keyword evidence="1" id="KW-0472">Membrane</keyword>
<keyword evidence="1" id="KW-0812">Transmembrane</keyword>
<accession>A0A9P0KG75</accession>
<evidence type="ECO:0000313" key="3">
    <source>
        <dbReference type="Proteomes" id="UP001152888"/>
    </source>
</evidence>
<evidence type="ECO:0000256" key="1">
    <source>
        <dbReference type="SAM" id="Phobius"/>
    </source>
</evidence>
<protein>
    <submittedName>
        <fullName evidence="2">Uncharacterized protein</fullName>
    </submittedName>
</protein>
<dbReference type="Proteomes" id="UP001152888">
    <property type="component" value="Unassembled WGS sequence"/>
</dbReference>
<sequence length="77" mass="9296">MEAQVLIRTIVSNSQHREHLFSVNFLGYITAVNIPVQLGYFIFKTIFLCYYWRVWLLFYWLWIAKPFTEKNPPVQPV</sequence>
<dbReference type="EMBL" id="CAKOFQ010006818">
    <property type="protein sequence ID" value="CAH1974106.1"/>
    <property type="molecule type" value="Genomic_DNA"/>
</dbReference>
<proteinExistence type="predicted"/>
<keyword evidence="1" id="KW-1133">Transmembrane helix</keyword>
<keyword evidence="3" id="KW-1185">Reference proteome</keyword>
<gene>
    <name evidence="2" type="ORF">ACAOBT_LOCUS10892</name>
</gene>
<organism evidence="2 3">
    <name type="scientific">Acanthoscelides obtectus</name>
    <name type="common">Bean weevil</name>
    <name type="synonym">Bruchus obtectus</name>
    <dbReference type="NCBI Taxonomy" id="200917"/>
    <lineage>
        <taxon>Eukaryota</taxon>
        <taxon>Metazoa</taxon>
        <taxon>Ecdysozoa</taxon>
        <taxon>Arthropoda</taxon>
        <taxon>Hexapoda</taxon>
        <taxon>Insecta</taxon>
        <taxon>Pterygota</taxon>
        <taxon>Neoptera</taxon>
        <taxon>Endopterygota</taxon>
        <taxon>Coleoptera</taxon>
        <taxon>Polyphaga</taxon>
        <taxon>Cucujiformia</taxon>
        <taxon>Chrysomeloidea</taxon>
        <taxon>Chrysomelidae</taxon>
        <taxon>Bruchinae</taxon>
        <taxon>Bruchini</taxon>
        <taxon>Acanthoscelides</taxon>
    </lineage>
</organism>
<evidence type="ECO:0000313" key="2">
    <source>
        <dbReference type="EMBL" id="CAH1974106.1"/>
    </source>
</evidence>
<feature type="transmembrane region" description="Helical" evidence="1">
    <location>
        <begin position="50"/>
        <end position="68"/>
    </location>
</feature>
<dbReference type="AlphaFoldDB" id="A0A9P0KG75"/>